<keyword evidence="1" id="KW-0732">Signal</keyword>
<feature type="chain" id="PRO_5031452583" evidence="1">
    <location>
        <begin position="18"/>
        <end position="115"/>
    </location>
</feature>
<dbReference type="PROSITE" id="PS51257">
    <property type="entry name" value="PROKAR_LIPOPROTEIN"/>
    <property type="match status" value="1"/>
</dbReference>
<dbReference type="InterPro" id="IPR025485">
    <property type="entry name" value="DUF4377"/>
</dbReference>
<dbReference type="EMBL" id="JAARLZ010000010">
    <property type="protein sequence ID" value="NII08141.1"/>
    <property type="molecule type" value="Genomic_DNA"/>
</dbReference>
<evidence type="ECO:0000313" key="3">
    <source>
        <dbReference type="EMBL" id="NII08141.1"/>
    </source>
</evidence>
<sequence length="115" mass="12762">MRLAFVTAAALSLAACATTSGEHGSRSRLIYVAAQKAPCSTGVMKTECLQYREQPNEPWQLNYAPIDNFQWQAGHEYLLKITEVVVKNPPADASAIRWRVDKIVEQHAVDKPPVP</sequence>
<organism evidence="3 4">
    <name type="scientific">Luteibacter anthropi</name>
    <dbReference type="NCBI Taxonomy" id="564369"/>
    <lineage>
        <taxon>Bacteria</taxon>
        <taxon>Pseudomonadati</taxon>
        <taxon>Pseudomonadota</taxon>
        <taxon>Gammaproteobacteria</taxon>
        <taxon>Lysobacterales</taxon>
        <taxon>Rhodanobacteraceae</taxon>
        <taxon>Luteibacter</taxon>
    </lineage>
</organism>
<reference evidence="3 4" key="1">
    <citation type="submission" date="2020-03" db="EMBL/GenBank/DDBJ databases">
        <authorList>
            <person name="Lai Q."/>
        </authorList>
    </citation>
    <scope>NUCLEOTIDE SEQUENCE [LARGE SCALE GENOMIC DNA]</scope>
    <source>
        <strain evidence="3 4">CCUG 25036</strain>
    </source>
</reference>
<proteinExistence type="predicted"/>
<keyword evidence="4" id="KW-1185">Reference proteome</keyword>
<accession>A0A7X5UCT5</accession>
<evidence type="ECO:0000313" key="4">
    <source>
        <dbReference type="Proteomes" id="UP000490980"/>
    </source>
</evidence>
<feature type="domain" description="DUF4377" evidence="2">
    <location>
        <begin position="31"/>
        <end position="106"/>
    </location>
</feature>
<gene>
    <name evidence="3" type="ORF">HBF25_17290</name>
</gene>
<comment type="caution">
    <text evidence="3">The sequence shown here is derived from an EMBL/GenBank/DDBJ whole genome shotgun (WGS) entry which is preliminary data.</text>
</comment>
<name>A0A7X5UCT5_9GAMM</name>
<dbReference type="Proteomes" id="UP000490980">
    <property type="component" value="Unassembled WGS sequence"/>
</dbReference>
<feature type="signal peptide" evidence="1">
    <location>
        <begin position="1"/>
        <end position="17"/>
    </location>
</feature>
<evidence type="ECO:0000256" key="1">
    <source>
        <dbReference type="SAM" id="SignalP"/>
    </source>
</evidence>
<dbReference type="Pfam" id="PF14302">
    <property type="entry name" value="DUF4377"/>
    <property type="match status" value="1"/>
</dbReference>
<evidence type="ECO:0000259" key="2">
    <source>
        <dbReference type="Pfam" id="PF14302"/>
    </source>
</evidence>
<dbReference type="RefSeq" id="WP_166950595.1">
    <property type="nucleotide sequence ID" value="NZ_CP077072.1"/>
</dbReference>
<protein>
    <submittedName>
        <fullName evidence="3">DUF4377 domain-containing protein</fullName>
    </submittedName>
</protein>
<dbReference type="AlphaFoldDB" id="A0A7X5UCT5"/>